<dbReference type="SUPFAM" id="SSF47928">
    <property type="entry name" value="N-terminal domain of the delta subunit of the F1F0-ATP synthase"/>
    <property type="match status" value="1"/>
</dbReference>
<comment type="similarity">
    <text evidence="8">Belongs to the ATPase delta chain family.</text>
</comment>
<dbReference type="AlphaFoldDB" id="A0A0D8ZUL5"/>
<dbReference type="STRING" id="1618023.UH38_08380"/>
<dbReference type="GO" id="GO:0045259">
    <property type="term" value="C:proton-transporting ATP synthase complex"/>
    <property type="evidence" value="ECO:0007669"/>
    <property type="project" value="UniProtKB-KW"/>
</dbReference>
<keyword evidence="7 8" id="KW-0066">ATP synthesis</keyword>
<keyword evidence="10" id="KW-1185">Reference proteome</keyword>
<comment type="caution">
    <text evidence="9">The sequence shown here is derived from an EMBL/GenBank/DDBJ whole genome shotgun (WGS) entry which is preliminary data.</text>
</comment>
<sequence length="185" mass="20591">MAGSSTISSQVVEPYAQALMSTAKANNLSDRIGEDVRSLLDLLKNSEQLQNFLANPFVKDADKKGVLERIAGDVHPYFRNFLLILVDRRRILLLEGICQQYLNLLRQLNQTVLAEVTSTVELTEQQQQAVKDKVVAMTNAREVELDMKIDKDLIGGVIIKVGSQVIDASLRGQLRRLALRLTSAT</sequence>
<dbReference type="Proteomes" id="UP000032452">
    <property type="component" value="Unassembled WGS sequence"/>
</dbReference>
<evidence type="ECO:0000256" key="3">
    <source>
        <dbReference type="ARBA" id="ARBA00022781"/>
    </source>
</evidence>
<evidence type="ECO:0000256" key="2">
    <source>
        <dbReference type="ARBA" id="ARBA00022448"/>
    </source>
</evidence>
<gene>
    <name evidence="8" type="primary">atpH</name>
    <name evidence="8" type="synonym">atpD</name>
    <name evidence="9" type="ORF">UH38_08380</name>
</gene>
<dbReference type="EMBL" id="JYON01000007">
    <property type="protein sequence ID" value="KJH72082.1"/>
    <property type="molecule type" value="Genomic_DNA"/>
</dbReference>
<comment type="function">
    <text evidence="8">F(1)F(0) ATP synthase produces ATP from ADP in the presence of a proton or sodium gradient. F-type ATPases consist of two structural domains, F(1) containing the extramembraneous catalytic core and F(0) containing the membrane proton channel, linked together by a central stalk and a peripheral stalk. During catalysis, ATP synthesis in the catalytic domain of F(1) is coupled via a rotary mechanism of the central stalk subunits to proton translocation.</text>
</comment>
<dbReference type="InterPro" id="IPR020781">
    <property type="entry name" value="ATPase_OSCP/d_CS"/>
</dbReference>
<reference evidence="9 10" key="1">
    <citation type="submission" date="2015-02" db="EMBL/GenBank/DDBJ databases">
        <title>Draft genome of a novel marine cyanobacterium (Chroococcales) isolated from South Atlantic Ocean.</title>
        <authorList>
            <person name="Rigonato J."/>
            <person name="Alvarenga D.O."/>
            <person name="Branco L.H."/>
            <person name="Varani A.M."/>
            <person name="Brandini F.P."/>
            <person name="Fiore M.F."/>
        </authorList>
    </citation>
    <scope>NUCLEOTIDE SEQUENCE [LARGE SCALE GENOMIC DNA]</scope>
    <source>
        <strain evidence="9 10">CENA595</strain>
    </source>
</reference>
<name>A0A0D8ZUL5_9CYAN</name>
<dbReference type="GO" id="GO:0046933">
    <property type="term" value="F:proton-transporting ATP synthase activity, rotational mechanism"/>
    <property type="evidence" value="ECO:0007669"/>
    <property type="project" value="UniProtKB-UniRule"/>
</dbReference>
<comment type="subcellular location">
    <subcellularLocation>
        <location evidence="8">Cellular thylakoid membrane</location>
        <topology evidence="8">Peripheral membrane protein</topology>
    </subcellularLocation>
    <subcellularLocation>
        <location evidence="1">Membrane</location>
    </subcellularLocation>
</comment>
<keyword evidence="2 8" id="KW-0813">Transport</keyword>
<keyword evidence="3 8" id="KW-0375">Hydrogen ion transport</keyword>
<protein>
    <recommendedName>
        <fullName evidence="8">ATP synthase subunit delta</fullName>
    </recommendedName>
    <alternativeName>
        <fullName evidence="8">ATP synthase F(1) sector subunit delta</fullName>
    </alternativeName>
    <alternativeName>
        <fullName evidence="8">F-type ATPase subunit delta</fullName>
        <shortName evidence="8">F-ATPase subunit delta</shortName>
    </alternativeName>
</protein>
<dbReference type="InterPro" id="IPR026015">
    <property type="entry name" value="ATP_synth_OSCP/delta_N_sf"/>
</dbReference>
<evidence type="ECO:0000256" key="7">
    <source>
        <dbReference type="ARBA" id="ARBA00023310"/>
    </source>
</evidence>
<dbReference type="RefSeq" id="WP_045054202.1">
    <property type="nucleotide sequence ID" value="NZ_CAWMDP010000040.1"/>
</dbReference>
<keyword evidence="4 8" id="KW-0406">Ion transport</keyword>
<evidence type="ECO:0000256" key="5">
    <source>
        <dbReference type="ARBA" id="ARBA00023136"/>
    </source>
</evidence>
<accession>A0A0D8ZUL5</accession>
<evidence type="ECO:0000313" key="9">
    <source>
        <dbReference type="EMBL" id="KJH72082.1"/>
    </source>
</evidence>
<evidence type="ECO:0000256" key="8">
    <source>
        <dbReference type="HAMAP-Rule" id="MF_01416"/>
    </source>
</evidence>
<evidence type="ECO:0000256" key="6">
    <source>
        <dbReference type="ARBA" id="ARBA00023196"/>
    </source>
</evidence>
<organism evidence="9 10">
    <name type="scientific">Aliterella atlantica CENA595</name>
    <dbReference type="NCBI Taxonomy" id="1618023"/>
    <lineage>
        <taxon>Bacteria</taxon>
        <taxon>Bacillati</taxon>
        <taxon>Cyanobacteriota</taxon>
        <taxon>Cyanophyceae</taxon>
        <taxon>Chroococcidiopsidales</taxon>
        <taxon>Aliterellaceae</taxon>
        <taxon>Aliterella</taxon>
    </lineage>
</organism>
<dbReference type="PANTHER" id="PTHR11910">
    <property type="entry name" value="ATP SYNTHASE DELTA CHAIN"/>
    <property type="match status" value="1"/>
</dbReference>
<dbReference type="PATRIC" id="fig|1618023.3.peg.3411"/>
<dbReference type="PROSITE" id="PS00389">
    <property type="entry name" value="ATPASE_DELTA"/>
    <property type="match status" value="1"/>
</dbReference>
<dbReference type="OrthoDB" id="9802471at2"/>
<evidence type="ECO:0000256" key="4">
    <source>
        <dbReference type="ARBA" id="ARBA00023065"/>
    </source>
</evidence>
<dbReference type="GO" id="GO:0031676">
    <property type="term" value="C:plasma membrane-derived thylakoid membrane"/>
    <property type="evidence" value="ECO:0007669"/>
    <property type="project" value="UniProtKB-SubCell"/>
</dbReference>
<proteinExistence type="inferred from homology"/>
<evidence type="ECO:0000256" key="1">
    <source>
        <dbReference type="ARBA" id="ARBA00004370"/>
    </source>
</evidence>
<keyword evidence="5 8" id="KW-0472">Membrane</keyword>
<keyword evidence="6 8" id="KW-0139">CF(1)</keyword>
<dbReference type="Gene3D" id="1.10.520.20">
    <property type="entry name" value="N-terminal domain of the delta subunit of the F1F0-ATP synthase"/>
    <property type="match status" value="1"/>
</dbReference>
<keyword evidence="8" id="KW-0793">Thylakoid</keyword>
<dbReference type="HAMAP" id="MF_01416">
    <property type="entry name" value="ATP_synth_delta_bact"/>
    <property type="match status" value="1"/>
</dbReference>
<evidence type="ECO:0000313" key="10">
    <source>
        <dbReference type="Proteomes" id="UP000032452"/>
    </source>
</evidence>
<dbReference type="PRINTS" id="PR00125">
    <property type="entry name" value="ATPASEDELTA"/>
</dbReference>
<dbReference type="NCBIfam" id="TIGR01145">
    <property type="entry name" value="ATP_synt_delta"/>
    <property type="match status" value="1"/>
</dbReference>
<dbReference type="Pfam" id="PF00213">
    <property type="entry name" value="OSCP"/>
    <property type="match status" value="1"/>
</dbReference>
<comment type="function">
    <text evidence="8">This protein is part of the stalk that links CF(0) to CF(1). It either transmits conformational changes from CF(0) to CF(1) or is implicated in proton conduction.</text>
</comment>
<dbReference type="InterPro" id="IPR000711">
    <property type="entry name" value="ATPase_OSCP/dsu"/>
</dbReference>